<evidence type="ECO:0000313" key="12">
    <source>
        <dbReference type="Proteomes" id="UP000692954"/>
    </source>
</evidence>
<sequence length="460" mass="53568">MFQKMLNQQMKKQSEEQNRRVVTEVEEMDKEIKSLQDISNLKARLKMNQMTKQSFKKNKEEPTTSIYIGKFENQLKSFQQQTIKKQARKPLSIEKNSTKSVLIPATTERYDYSNLTYTNLKVVGSGSFGVVYKAKVNETGEIVAIKKVLQDRRYKNRELQILQELDHQNVLKMKYAFYTPAENKDENYLNVVMEYFSDTLYSYNKSFIKDFKKMPEILVKIFSYQLLRSIAYISILGICHRDIKPHNVLVNPETNKLQLCDFGSAKRLILGEPNIAYICSRCYRAPELIFGATDYNTQIDVWSVGCVIAELINGEPLFLGDSAVDQMVEIIKVLGTPSKEQILSMNRNYDMQQYQFASIKQRDWRRVLKTKDSKAIDLISKLLTYCPKTRFNPLQALAHSYFDELRDQIQFKAIQNIIKLNASDLFEFSIEETSKMNQQQMITLIPDWYANTSKPLKTVC</sequence>
<dbReference type="PROSITE" id="PS00108">
    <property type="entry name" value="PROTEIN_KINASE_ST"/>
    <property type="match status" value="1"/>
</dbReference>
<dbReference type="GO" id="GO:0007165">
    <property type="term" value="P:signal transduction"/>
    <property type="evidence" value="ECO:0007669"/>
    <property type="project" value="TreeGrafter"/>
</dbReference>
<evidence type="ECO:0000256" key="6">
    <source>
        <dbReference type="ARBA" id="ARBA00022840"/>
    </source>
</evidence>
<keyword evidence="4 7" id="KW-0547">Nucleotide-binding</keyword>
<dbReference type="Proteomes" id="UP000692954">
    <property type="component" value="Unassembled WGS sequence"/>
</dbReference>
<dbReference type="PROSITE" id="PS50011">
    <property type="entry name" value="PROTEIN_KINASE_DOM"/>
    <property type="match status" value="1"/>
</dbReference>
<dbReference type="Pfam" id="PF00069">
    <property type="entry name" value="Pkinase"/>
    <property type="match status" value="1"/>
</dbReference>
<feature type="compositionally biased region" description="Basic and acidic residues" evidence="9">
    <location>
        <begin position="12"/>
        <end position="21"/>
    </location>
</feature>
<dbReference type="FunFam" id="1.10.510.10:FF:000082">
    <property type="entry name" value="Shaggy-related protein kinase kappa"/>
    <property type="match status" value="1"/>
</dbReference>
<keyword evidence="5" id="KW-0418">Kinase</keyword>
<evidence type="ECO:0000256" key="3">
    <source>
        <dbReference type="ARBA" id="ARBA00022679"/>
    </source>
</evidence>
<dbReference type="OrthoDB" id="286017at2759"/>
<dbReference type="GO" id="GO:0005634">
    <property type="term" value="C:nucleus"/>
    <property type="evidence" value="ECO:0007669"/>
    <property type="project" value="TreeGrafter"/>
</dbReference>
<gene>
    <name evidence="11" type="ORF">PSON_ATCC_30995.1.T0190351</name>
</gene>
<proteinExistence type="inferred from homology"/>
<dbReference type="InterPro" id="IPR008271">
    <property type="entry name" value="Ser/Thr_kinase_AS"/>
</dbReference>
<reference evidence="11" key="1">
    <citation type="submission" date="2021-01" db="EMBL/GenBank/DDBJ databases">
        <authorList>
            <consortium name="Genoscope - CEA"/>
            <person name="William W."/>
        </authorList>
    </citation>
    <scope>NUCLEOTIDE SEQUENCE</scope>
</reference>
<dbReference type="InterPro" id="IPR050591">
    <property type="entry name" value="GSK-3"/>
</dbReference>
<dbReference type="InterPro" id="IPR000719">
    <property type="entry name" value="Prot_kinase_dom"/>
</dbReference>
<protein>
    <recommendedName>
        <fullName evidence="10">Protein kinase domain-containing protein</fullName>
    </recommendedName>
</protein>
<evidence type="ECO:0000256" key="5">
    <source>
        <dbReference type="ARBA" id="ARBA00022777"/>
    </source>
</evidence>
<keyword evidence="2 8" id="KW-0723">Serine/threonine-protein kinase</keyword>
<dbReference type="GO" id="GO:0030154">
    <property type="term" value="P:cell differentiation"/>
    <property type="evidence" value="ECO:0007669"/>
    <property type="project" value="TreeGrafter"/>
</dbReference>
<name>A0A8S1LFV1_9CILI</name>
<keyword evidence="3" id="KW-0808">Transferase</keyword>
<feature type="domain" description="Protein kinase" evidence="10">
    <location>
        <begin position="117"/>
        <end position="402"/>
    </location>
</feature>
<dbReference type="PROSITE" id="PS00107">
    <property type="entry name" value="PROTEIN_KINASE_ATP"/>
    <property type="match status" value="1"/>
</dbReference>
<comment type="similarity">
    <text evidence="1">Belongs to the protein kinase superfamily. CMGC Ser/Thr protein kinase family. GSK-3 subfamily.</text>
</comment>
<dbReference type="EMBL" id="CAJJDN010000019">
    <property type="protein sequence ID" value="CAD8064902.1"/>
    <property type="molecule type" value="Genomic_DNA"/>
</dbReference>
<evidence type="ECO:0000313" key="11">
    <source>
        <dbReference type="EMBL" id="CAD8064902.1"/>
    </source>
</evidence>
<evidence type="ECO:0000256" key="9">
    <source>
        <dbReference type="SAM" id="MobiDB-lite"/>
    </source>
</evidence>
<dbReference type="InterPro" id="IPR039192">
    <property type="entry name" value="STKc_GSK3"/>
</dbReference>
<evidence type="ECO:0000256" key="7">
    <source>
        <dbReference type="PROSITE-ProRule" id="PRU10141"/>
    </source>
</evidence>
<evidence type="ECO:0000256" key="4">
    <source>
        <dbReference type="ARBA" id="ARBA00022741"/>
    </source>
</evidence>
<feature type="binding site" evidence="7">
    <location>
        <position position="147"/>
    </location>
    <ligand>
        <name>ATP</name>
        <dbReference type="ChEBI" id="CHEBI:30616"/>
    </ligand>
</feature>
<dbReference type="GO" id="GO:0005524">
    <property type="term" value="F:ATP binding"/>
    <property type="evidence" value="ECO:0007669"/>
    <property type="project" value="UniProtKB-UniRule"/>
</dbReference>
<dbReference type="InterPro" id="IPR017441">
    <property type="entry name" value="Protein_kinase_ATP_BS"/>
</dbReference>
<evidence type="ECO:0000256" key="1">
    <source>
        <dbReference type="ARBA" id="ARBA00005527"/>
    </source>
</evidence>
<organism evidence="11 12">
    <name type="scientific">Paramecium sonneborni</name>
    <dbReference type="NCBI Taxonomy" id="65129"/>
    <lineage>
        <taxon>Eukaryota</taxon>
        <taxon>Sar</taxon>
        <taxon>Alveolata</taxon>
        <taxon>Ciliophora</taxon>
        <taxon>Intramacronucleata</taxon>
        <taxon>Oligohymenophorea</taxon>
        <taxon>Peniculida</taxon>
        <taxon>Parameciidae</taxon>
        <taxon>Paramecium</taxon>
    </lineage>
</organism>
<dbReference type="PANTHER" id="PTHR24057:SF0">
    <property type="entry name" value="PROTEIN KINASE SHAGGY-RELATED"/>
    <property type="match status" value="1"/>
</dbReference>
<dbReference type="AlphaFoldDB" id="A0A8S1LFV1"/>
<dbReference type="GO" id="GO:0005737">
    <property type="term" value="C:cytoplasm"/>
    <property type="evidence" value="ECO:0007669"/>
    <property type="project" value="TreeGrafter"/>
</dbReference>
<keyword evidence="12" id="KW-1185">Reference proteome</keyword>
<evidence type="ECO:0000256" key="8">
    <source>
        <dbReference type="RuleBase" id="RU000304"/>
    </source>
</evidence>
<evidence type="ECO:0000256" key="2">
    <source>
        <dbReference type="ARBA" id="ARBA00022527"/>
    </source>
</evidence>
<accession>A0A8S1LFV1</accession>
<feature type="compositionally biased region" description="Polar residues" evidence="9">
    <location>
        <begin position="1"/>
        <end position="11"/>
    </location>
</feature>
<dbReference type="PANTHER" id="PTHR24057">
    <property type="entry name" value="GLYCOGEN SYNTHASE KINASE-3 ALPHA"/>
    <property type="match status" value="1"/>
</dbReference>
<feature type="region of interest" description="Disordered" evidence="9">
    <location>
        <begin position="1"/>
        <end position="21"/>
    </location>
</feature>
<comment type="caution">
    <text evidence="11">The sequence shown here is derived from an EMBL/GenBank/DDBJ whole genome shotgun (WGS) entry which is preliminary data.</text>
</comment>
<keyword evidence="6 7" id="KW-0067">ATP-binding</keyword>
<evidence type="ECO:0000259" key="10">
    <source>
        <dbReference type="PROSITE" id="PS50011"/>
    </source>
</evidence>
<dbReference type="CDD" id="cd14137">
    <property type="entry name" value="STKc_GSK3"/>
    <property type="match status" value="1"/>
</dbReference>
<dbReference type="SMART" id="SM00220">
    <property type="entry name" value="S_TKc"/>
    <property type="match status" value="1"/>
</dbReference>
<dbReference type="GO" id="GO:0004674">
    <property type="term" value="F:protein serine/threonine kinase activity"/>
    <property type="evidence" value="ECO:0007669"/>
    <property type="project" value="UniProtKB-KW"/>
</dbReference>